<evidence type="ECO:0000313" key="2">
    <source>
        <dbReference type="EMBL" id="MEQ2165650.1"/>
    </source>
</evidence>
<dbReference type="InterPro" id="IPR013602">
    <property type="entry name" value="Dynein_heavy_linker"/>
</dbReference>
<dbReference type="EMBL" id="JAHRIO010021695">
    <property type="protein sequence ID" value="MEQ2165650.1"/>
    <property type="molecule type" value="Genomic_DNA"/>
</dbReference>
<dbReference type="Gene3D" id="1.10.287.2620">
    <property type="match status" value="1"/>
</dbReference>
<dbReference type="Pfam" id="PF08393">
    <property type="entry name" value="DHC_N2"/>
    <property type="match status" value="2"/>
</dbReference>
<dbReference type="InterPro" id="IPR042228">
    <property type="entry name" value="Dynein_linker_3"/>
</dbReference>
<dbReference type="InterPro" id="IPR026983">
    <property type="entry name" value="DHC"/>
</dbReference>
<evidence type="ECO:0000259" key="1">
    <source>
        <dbReference type="Pfam" id="PF08393"/>
    </source>
</evidence>
<keyword evidence="3" id="KW-1185">Reference proteome</keyword>
<protein>
    <recommendedName>
        <fullName evidence="1">Dynein heavy chain linker domain-containing protein</fullName>
    </recommendedName>
</protein>
<feature type="domain" description="Dynein heavy chain linker" evidence="1">
    <location>
        <begin position="7"/>
        <end position="154"/>
    </location>
</feature>
<sequence>MKKELLAGSGFCFRHWRQIYEELERSFDHTSADFTLEKIISLKMDHYAGSICEISGAASKELSIEQGLEGIKKTWEEIFLDITPYKEEGLFRLRGTGDLFQTLDDSQMILSTMRASCFVKAFEREVDQWEQQLSHMLDVIEMILTVQRNWIYLEVQNLRLLENLSNMSTKLEEILKAMDVYLENKRQIFPRFYFLSNDDMLEILGQSQNPEAMQPHMKKCFDNIKSLQLDKVEN</sequence>
<proteinExistence type="predicted"/>
<dbReference type="PANTHER" id="PTHR45703">
    <property type="entry name" value="DYNEIN HEAVY CHAIN"/>
    <property type="match status" value="1"/>
</dbReference>
<dbReference type="Proteomes" id="UP001476798">
    <property type="component" value="Unassembled WGS sequence"/>
</dbReference>
<dbReference type="Gene3D" id="3.20.180.20">
    <property type="entry name" value="Dynein heavy chain, N-terminal domain 2"/>
    <property type="match status" value="1"/>
</dbReference>
<feature type="domain" description="Dynein heavy chain linker" evidence="1">
    <location>
        <begin position="159"/>
        <end position="231"/>
    </location>
</feature>
<evidence type="ECO:0000313" key="3">
    <source>
        <dbReference type="Proteomes" id="UP001476798"/>
    </source>
</evidence>
<comment type="caution">
    <text evidence="2">The sequence shown here is derived from an EMBL/GenBank/DDBJ whole genome shotgun (WGS) entry which is preliminary data.</text>
</comment>
<organism evidence="2 3">
    <name type="scientific">Goodea atripinnis</name>
    <dbReference type="NCBI Taxonomy" id="208336"/>
    <lineage>
        <taxon>Eukaryota</taxon>
        <taxon>Metazoa</taxon>
        <taxon>Chordata</taxon>
        <taxon>Craniata</taxon>
        <taxon>Vertebrata</taxon>
        <taxon>Euteleostomi</taxon>
        <taxon>Actinopterygii</taxon>
        <taxon>Neopterygii</taxon>
        <taxon>Teleostei</taxon>
        <taxon>Neoteleostei</taxon>
        <taxon>Acanthomorphata</taxon>
        <taxon>Ovalentaria</taxon>
        <taxon>Atherinomorphae</taxon>
        <taxon>Cyprinodontiformes</taxon>
        <taxon>Goodeidae</taxon>
        <taxon>Goodea</taxon>
    </lineage>
</organism>
<gene>
    <name evidence="2" type="ORF">GOODEAATRI_019309</name>
</gene>
<dbReference type="PANTHER" id="PTHR45703:SF32">
    <property type="entry name" value="DYNEINS HEAVY CHAIN"/>
    <property type="match status" value="1"/>
</dbReference>
<dbReference type="Gene3D" id="1.20.140.100">
    <property type="entry name" value="Dynein heavy chain, N-terminal domain 2"/>
    <property type="match status" value="1"/>
</dbReference>
<accession>A0ABV0N2P7</accession>
<reference evidence="2 3" key="1">
    <citation type="submission" date="2021-06" db="EMBL/GenBank/DDBJ databases">
        <authorList>
            <person name="Palmer J.M."/>
        </authorList>
    </citation>
    <scope>NUCLEOTIDE SEQUENCE [LARGE SCALE GENOMIC DNA]</scope>
    <source>
        <strain evidence="2 3">GA_2019</strain>
        <tissue evidence="2">Muscle</tissue>
    </source>
</reference>
<name>A0ABV0N2P7_9TELE</name>
<dbReference type="InterPro" id="IPR042222">
    <property type="entry name" value="Dynein_2_N"/>
</dbReference>